<evidence type="ECO:0000313" key="2">
    <source>
        <dbReference type="EMBL" id="EQL02459.1"/>
    </source>
</evidence>
<evidence type="ECO:0000256" key="1">
    <source>
        <dbReference type="SAM" id="MobiDB-lite"/>
    </source>
</evidence>
<accession>T5AIM8</accession>
<sequence>MALEDASDVQLAGVTTPDYATSLDHRPEMDQVTGRSHAETLLLKAARAYGLQVRREHVQSAMHDPVHGAAFAEWALNHLISDCLLSADELALYADLDQSGQVDRLTALHDLAEVQAVSEEDLRLAVEELEQSTRRISLQTKTLRRQQDALSRLVSKNSENDAKRRDLGNARQRKADVDRRQLSIEVEELSRDLGFRLSDIELQCRETLPNINELVGGQLKSDDKLLSSLQKLGWELHQPDPGEQQTVDRLRDTCARLIKVTVETVRVKLDTVYLDALVTAERSGRAKHATTDEVKALEEEVESLYSEILPVTQMSVERQHLEPAIRCMAARTGASLGGTAEALSYINDCLDYLLDRQARLGAHIGAHQSHQAATAAIASAAKAEIAQAALQAPRPPGAELAGSPVRRMGAAATGAHGRRRCSSMQDQPPTSLMQRRETDIAAGLGLSVPFLSAGEGKKQAELLAEALQHGSQKAAEVGRDTEESFEIMVLQQLQDAKLAIQLVRDDVLAESPYGEIHLSDPEIQSSILILEQELGKASERLGTLKRLNLAAKSEKREEILRRFG</sequence>
<dbReference type="AlphaFoldDB" id="T5AIM8"/>
<dbReference type="HOGENOM" id="CLU_027731_0_0_1"/>
<dbReference type="EMBL" id="KE652307">
    <property type="protein sequence ID" value="EQL02459.1"/>
    <property type="molecule type" value="Genomic_DNA"/>
</dbReference>
<dbReference type="eggNOG" id="ENOG502SC1V">
    <property type="taxonomic scope" value="Eukaryota"/>
</dbReference>
<feature type="region of interest" description="Disordered" evidence="1">
    <location>
        <begin position="409"/>
        <end position="431"/>
    </location>
</feature>
<feature type="region of interest" description="Disordered" evidence="1">
    <location>
        <begin position="151"/>
        <end position="174"/>
    </location>
</feature>
<evidence type="ECO:0000313" key="3">
    <source>
        <dbReference type="Proteomes" id="UP000019374"/>
    </source>
</evidence>
<feature type="compositionally biased region" description="Basic and acidic residues" evidence="1">
    <location>
        <begin position="158"/>
        <end position="174"/>
    </location>
</feature>
<gene>
    <name evidence="2" type="ORF">OCS_01828</name>
</gene>
<dbReference type="OrthoDB" id="5314201at2759"/>
<name>T5AIM8_OPHSC</name>
<feature type="compositionally biased region" description="Polar residues" evidence="1">
    <location>
        <begin position="422"/>
        <end position="431"/>
    </location>
</feature>
<reference evidence="2 3" key="1">
    <citation type="journal article" date="2013" name="Chin. Sci. Bull.">
        <title>Genome survey uncovers the secrets of sex and lifestyle in caterpillar fungus.</title>
        <authorList>
            <person name="Hu X."/>
            <person name="Zhang Y."/>
            <person name="Xiao G."/>
            <person name="Zheng P."/>
            <person name="Xia Y."/>
            <person name="Zhang X."/>
            <person name="St Leger R.J."/>
            <person name="Liu X."/>
            <person name="Wang C."/>
        </authorList>
    </citation>
    <scope>NUCLEOTIDE SEQUENCE [LARGE SCALE GENOMIC DNA]</scope>
    <source>
        <strain evidence="3">Co18 / CGMCC 3.14243</strain>
        <tissue evidence="2">Fruit-body</tissue>
    </source>
</reference>
<organism evidence="2 3">
    <name type="scientific">Ophiocordyceps sinensis (strain Co18 / CGMCC 3.14243)</name>
    <name type="common">Yarsagumba caterpillar fungus</name>
    <name type="synonym">Hirsutella sinensis</name>
    <dbReference type="NCBI Taxonomy" id="911162"/>
    <lineage>
        <taxon>Eukaryota</taxon>
        <taxon>Fungi</taxon>
        <taxon>Dikarya</taxon>
        <taxon>Ascomycota</taxon>
        <taxon>Pezizomycotina</taxon>
        <taxon>Sordariomycetes</taxon>
        <taxon>Hypocreomycetidae</taxon>
        <taxon>Hypocreales</taxon>
        <taxon>Ophiocordycipitaceae</taxon>
        <taxon>Ophiocordyceps</taxon>
    </lineage>
</organism>
<dbReference type="Proteomes" id="UP000019374">
    <property type="component" value="Unassembled WGS sequence"/>
</dbReference>
<proteinExistence type="predicted"/>
<protein>
    <submittedName>
        <fullName evidence="2">Vacuolar H+/Ca2+ exchanger</fullName>
    </submittedName>
</protein>